<keyword evidence="3 6" id="KW-0812">Transmembrane</keyword>
<evidence type="ECO:0000256" key="1">
    <source>
        <dbReference type="ARBA" id="ARBA00004141"/>
    </source>
</evidence>
<dbReference type="GO" id="GO:0016301">
    <property type="term" value="F:kinase activity"/>
    <property type="evidence" value="ECO:0007669"/>
    <property type="project" value="UniProtKB-KW"/>
</dbReference>
<comment type="subcellular location">
    <subcellularLocation>
        <location evidence="1">Membrane</location>
        <topology evidence="1">Multi-pass membrane protein</topology>
    </subcellularLocation>
</comment>
<dbReference type="EMBL" id="ML179632">
    <property type="protein sequence ID" value="THU83946.1"/>
    <property type="molecule type" value="Genomic_DNA"/>
</dbReference>
<protein>
    <submittedName>
        <fullName evidence="8">PEP carboxykinase-like protein</fullName>
    </submittedName>
</protein>
<dbReference type="Pfam" id="PF00005">
    <property type="entry name" value="ABC_tran"/>
    <property type="match status" value="1"/>
</dbReference>
<dbReference type="Proteomes" id="UP000297245">
    <property type="component" value="Unassembled WGS sequence"/>
</dbReference>
<proteinExistence type="predicted"/>
<keyword evidence="8" id="KW-0808">Transferase</keyword>
<evidence type="ECO:0000256" key="2">
    <source>
        <dbReference type="ARBA" id="ARBA00022448"/>
    </source>
</evidence>
<dbReference type="GO" id="GO:0005524">
    <property type="term" value="F:ATP binding"/>
    <property type="evidence" value="ECO:0007669"/>
    <property type="project" value="InterPro"/>
</dbReference>
<dbReference type="PROSITE" id="PS50893">
    <property type="entry name" value="ABC_TRANSPORTER_2"/>
    <property type="match status" value="1"/>
</dbReference>
<dbReference type="PROSITE" id="PS00211">
    <property type="entry name" value="ABC_TRANSPORTER_1"/>
    <property type="match status" value="1"/>
</dbReference>
<evidence type="ECO:0000256" key="5">
    <source>
        <dbReference type="ARBA" id="ARBA00023136"/>
    </source>
</evidence>
<keyword evidence="8" id="KW-0418">Kinase</keyword>
<dbReference type="SUPFAM" id="SSF52540">
    <property type="entry name" value="P-loop containing nucleoside triphosphate hydrolases"/>
    <property type="match status" value="1"/>
</dbReference>
<evidence type="ECO:0000256" key="6">
    <source>
        <dbReference type="SAM" id="Phobius"/>
    </source>
</evidence>
<keyword evidence="2" id="KW-0813">Transport</keyword>
<feature type="domain" description="ABC transporter" evidence="7">
    <location>
        <begin position="3"/>
        <end position="273"/>
    </location>
</feature>
<keyword evidence="4 6" id="KW-1133">Transmembrane helix</keyword>
<reference evidence="8 9" key="1">
    <citation type="journal article" date="2019" name="Nat. Ecol. Evol.">
        <title>Megaphylogeny resolves global patterns of mushroom evolution.</title>
        <authorList>
            <person name="Varga T."/>
            <person name="Krizsan K."/>
            <person name="Foldi C."/>
            <person name="Dima B."/>
            <person name="Sanchez-Garcia M."/>
            <person name="Sanchez-Ramirez S."/>
            <person name="Szollosi G.J."/>
            <person name="Szarkandi J.G."/>
            <person name="Papp V."/>
            <person name="Albert L."/>
            <person name="Andreopoulos W."/>
            <person name="Angelini C."/>
            <person name="Antonin V."/>
            <person name="Barry K.W."/>
            <person name="Bougher N.L."/>
            <person name="Buchanan P."/>
            <person name="Buyck B."/>
            <person name="Bense V."/>
            <person name="Catcheside P."/>
            <person name="Chovatia M."/>
            <person name="Cooper J."/>
            <person name="Damon W."/>
            <person name="Desjardin D."/>
            <person name="Finy P."/>
            <person name="Geml J."/>
            <person name="Haridas S."/>
            <person name="Hughes K."/>
            <person name="Justo A."/>
            <person name="Karasinski D."/>
            <person name="Kautmanova I."/>
            <person name="Kiss B."/>
            <person name="Kocsube S."/>
            <person name="Kotiranta H."/>
            <person name="LaButti K.M."/>
            <person name="Lechner B.E."/>
            <person name="Liimatainen K."/>
            <person name="Lipzen A."/>
            <person name="Lukacs Z."/>
            <person name="Mihaltcheva S."/>
            <person name="Morgado L.N."/>
            <person name="Niskanen T."/>
            <person name="Noordeloos M.E."/>
            <person name="Ohm R.A."/>
            <person name="Ortiz-Santana B."/>
            <person name="Ovrebo C."/>
            <person name="Racz N."/>
            <person name="Riley R."/>
            <person name="Savchenko A."/>
            <person name="Shiryaev A."/>
            <person name="Soop K."/>
            <person name="Spirin V."/>
            <person name="Szebenyi C."/>
            <person name="Tomsovsky M."/>
            <person name="Tulloss R.E."/>
            <person name="Uehling J."/>
            <person name="Grigoriev I.V."/>
            <person name="Vagvolgyi C."/>
            <person name="Papp T."/>
            <person name="Martin F.M."/>
            <person name="Miettinen O."/>
            <person name="Hibbett D.S."/>
            <person name="Nagy L.G."/>
        </authorList>
    </citation>
    <scope>NUCLEOTIDE SEQUENCE [LARGE SCALE GENOMIC DNA]</scope>
    <source>
        <strain evidence="8 9">CBS 962.96</strain>
    </source>
</reference>
<keyword evidence="9" id="KW-1185">Reference proteome</keyword>
<dbReference type="Gene3D" id="3.40.50.300">
    <property type="entry name" value="P-loop containing nucleotide triphosphate hydrolases"/>
    <property type="match status" value="1"/>
</dbReference>
<dbReference type="GO" id="GO:0016887">
    <property type="term" value="F:ATP hydrolysis activity"/>
    <property type="evidence" value="ECO:0007669"/>
    <property type="project" value="InterPro"/>
</dbReference>
<gene>
    <name evidence="8" type="ORF">K435DRAFT_822848</name>
</gene>
<evidence type="ECO:0000256" key="4">
    <source>
        <dbReference type="ARBA" id="ARBA00022989"/>
    </source>
</evidence>
<dbReference type="OrthoDB" id="245989at2759"/>
<keyword evidence="5 6" id="KW-0472">Membrane</keyword>
<dbReference type="InterPro" id="IPR027417">
    <property type="entry name" value="P-loop_NTPase"/>
</dbReference>
<feature type="transmembrane region" description="Helical" evidence="6">
    <location>
        <begin position="6"/>
        <end position="28"/>
    </location>
</feature>
<dbReference type="PANTHER" id="PTHR19241">
    <property type="entry name" value="ATP-BINDING CASSETTE TRANSPORTER"/>
    <property type="match status" value="1"/>
</dbReference>
<dbReference type="InterPro" id="IPR017871">
    <property type="entry name" value="ABC_transporter-like_CS"/>
</dbReference>
<feature type="transmembrane region" description="Helical" evidence="6">
    <location>
        <begin position="301"/>
        <end position="322"/>
    </location>
</feature>
<dbReference type="InterPro" id="IPR003439">
    <property type="entry name" value="ABC_transporter-like_ATP-bd"/>
</dbReference>
<accession>A0A4S8L5R7</accession>
<evidence type="ECO:0000259" key="7">
    <source>
        <dbReference type="PROSITE" id="PS50893"/>
    </source>
</evidence>
<evidence type="ECO:0000256" key="3">
    <source>
        <dbReference type="ARBA" id="ARBA00022692"/>
    </source>
</evidence>
<sequence>MLISVSDAVVAFVLSPITLIWGLIAPLFPSKKPATRTILHKSSGVLKPGEMCLVLGCPGAGCSTFLKTIANNREDYAFIGGDVLYAGMSAAEMAKYYKGEVVYNEEDDRHIATLTVAQTLQFALSTKTPGPNGRLPGVSRKEFDRQVLETILKILNISHTKQTLVGDEFVRGVSGGERKRVSIAEMMATRARVQAWDNSTRGLDASTALGFVKSLRIMIDVLGQTTFVTLSFAPGHSENNVPATPLDLENVFRQSKYARDLEEERGKYKRLQETDKADQEAFRQVRALVVRQFQQKMQDKFQLYTSFGLSTTLAPVLGGAFWNLPLTAAGAFTRAGVIFVALLVTCLDAFGEMPLQMLGRPILRKQAIAIANTVSDIPISFTRF</sequence>
<dbReference type="AlphaFoldDB" id="A0A4S8L5R7"/>
<evidence type="ECO:0000313" key="9">
    <source>
        <dbReference type="Proteomes" id="UP000297245"/>
    </source>
</evidence>
<dbReference type="InterPro" id="IPR013525">
    <property type="entry name" value="ABC2_TM"/>
</dbReference>
<evidence type="ECO:0000313" key="8">
    <source>
        <dbReference type="EMBL" id="THU83946.1"/>
    </source>
</evidence>
<dbReference type="GO" id="GO:0140359">
    <property type="term" value="F:ABC-type transporter activity"/>
    <property type="evidence" value="ECO:0007669"/>
    <property type="project" value="InterPro"/>
</dbReference>
<dbReference type="GO" id="GO:0016020">
    <property type="term" value="C:membrane"/>
    <property type="evidence" value="ECO:0007669"/>
    <property type="project" value="UniProtKB-SubCell"/>
</dbReference>
<dbReference type="Pfam" id="PF01061">
    <property type="entry name" value="ABC2_membrane"/>
    <property type="match status" value="1"/>
</dbReference>
<name>A0A4S8L5R7_DENBC</name>
<organism evidence="8 9">
    <name type="scientific">Dendrothele bispora (strain CBS 962.96)</name>
    <dbReference type="NCBI Taxonomy" id="1314807"/>
    <lineage>
        <taxon>Eukaryota</taxon>
        <taxon>Fungi</taxon>
        <taxon>Dikarya</taxon>
        <taxon>Basidiomycota</taxon>
        <taxon>Agaricomycotina</taxon>
        <taxon>Agaricomycetes</taxon>
        <taxon>Agaricomycetidae</taxon>
        <taxon>Agaricales</taxon>
        <taxon>Agaricales incertae sedis</taxon>
        <taxon>Dendrothele</taxon>
    </lineage>
</organism>
<feature type="transmembrane region" description="Helical" evidence="6">
    <location>
        <begin position="328"/>
        <end position="350"/>
    </location>
</feature>